<sequence length="126" mass="13965">MRSGDPARLRQLIDVRLREIIDPCSVGSANPMNIVEMGLVKGIDVEDGHVRVQLCLTSPTCMMLEHFVAEARRLLDPLPGVTEVEVLGDAGLEWTPDRIDENARRRRRLHLELLMSRPAAKSGAGS</sequence>
<feature type="domain" description="MIP18 family-like" evidence="1">
    <location>
        <begin position="17"/>
        <end position="86"/>
    </location>
</feature>
<dbReference type="Gene3D" id="3.30.300.130">
    <property type="entry name" value="Fe-S cluster assembly (FSCA)"/>
    <property type="match status" value="1"/>
</dbReference>
<name>A0ABX1J8L6_9PSEU</name>
<comment type="caution">
    <text evidence="2">The sequence shown here is derived from an EMBL/GenBank/DDBJ whole genome shotgun (WGS) entry which is preliminary data.</text>
</comment>
<dbReference type="SUPFAM" id="SSF117916">
    <property type="entry name" value="Fe-S cluster assembly (FSCA) domain-like"/>
    <property type="match status" value="1"/>
</dbReference>
<dbReference type="InterPro" id="IPR052339">
    <property type="entry name" value="Fe-S_Maturation_MIP18"/>
</dbReference>
<accession>A0ABX1J8L6</accession>
<dbReference type="EMBL" id="JAAXLS010000020">
    <property type="protein sequence ID" value="NKQ56148.1"/>
    <property type="molecule type" value="Genomic_DNA"/>
</dbReference>
<dbReference type="PANTHER" id="PTHR42831">
    <property type="entry name" value="FE-S PROTEIN MATURATION AUXILIARY FACTOR YITW"/>
    <property type="match status" value="1"/>
</dbReference>
<protein>
    <submittedName>
        <fullName evidence="2">DUF59 domain-containing protein</fullName>
    </submittedName>
</protein>
<dbReference type="RefSeq" id="WP_168519185.1">
    <property type="nucleotide sequence ID" value="NZ_JAAXLS010000020.1"/>
</dbReference>
<evidence type="ECO:0000313" key="3">
    <source>
        <dbReference type="Proteomes" id="UP000715441"/>
    </source>
</evidence>
<gene>
    <name evidence="2" type="ORF">HFP15_25035</name>
</gene>
<keyword evidence="3" id="KW-1185">Reference proteome</keyword>
<dbReference type="InterPro" id="IPR002744">
    <property type="entry name" value="MIP18-like"/>
</dbReference>
<reference evidence="2 3" key="1">
    <citation type="submission" date="2020-04" db="EMBL/GenBank/DDBJ databases">
        <title>Novel species.</title>
        <authorList>
            <person name="Teo W.F.A."/>
            <person name="Lipun K."/>
            <person name="Srisuk N."/>
            <person name="Duangmal K."/>
        </authorList>
    </citation>
    <scope>NUCLEOTIDE SEQUENCE [LARGE SCALE GENOMIC DNA]</scope>
    <source>
        <strain evidence="2 3">K13G38</strain>
    </source>
</reference>
<proteinExistence type="predicted"/>
<organism evidence="2 3">
    <name type="scientific">Amycolatopsis acididurans</name>
    <dbReference type="NCBI Taxonomy" id="2724524"/>
    <lineage>
        <taxon>Bacteria</taxon>
        <taxon>Bacillati</taxon>
        <taxon>Actinomycetota</taxon>
        <taxon>Actinomycetes</taxon>
        <taxon>Pseudonocardiales</taxon>
        <taxon>Pseudonocardiaceae</taxon>
        <taxon>Amycolatopsis</taxon>
    </lineage>
</organism>
<dbReference type="Proteomes" id="UP000715441">
    <property type="component" value="Unassembled WGS sequence"/>
</dbReference>
<evidence type="ECO:0000259" key="1">
    <source>
        <dbReference type="Pfam" id="PF01883"/>
    </source>
</evidence>
<evidence type="ECO:0000313" key="2">
    <source>
        <dbReference type="EMBL" id="NKQ56148.1"/>
    </source>
</evidence>
<dbReference type="Pfam" id="PF01883">
    <property type="entry name" value="FeS_assembly_P"/>
    <property type="match status" value="1"/>
</dbReference>
<dbReference type="PANTHER" id="PTHR42831:SF1">
    <property type="entry name" value="FE-S PROTEIN MATURATION AUXILIARY FACTOR YITW"/>
    <property type="match status" value="1"/>
</dbReference>
<dbReference type="InterPro" id="IPR034904">
    <property type="entry name" value="FSCA_dom_sf"/>
</dbReference>